<accession>A0A914C6E3</accession>
<evidence type="ECO:0000256" key="4">
    <source>
        <dbReference type="ARBA" id="ARBA00022980"/>
    </source>
</evidence>
<protein>
    <recommendedName>
        <fullName evidence="7">Small ribosomal subunit protein mS29</fullName>
    </recommendedName>
</protein>
<dbReference type="InterPro" id="IPR008092">
    <property type="entry name" value="Ribosomal_mS29_met"/>
</dbReference>
<organism evidence="8 9">
    <name type="scientific">Acrobeloides nanus</name>
    <dbReference type="NCBI Taxonomy" id="290746"/>
    <lineage>
        <taxon>Eukaryota</taxon>
        <taxon>Metazoa</taxon>
        <taxon>Ecdysozoa</taxon>
        <taxon>Nematoda</taxon>
        <taxon>Chromadorea</taxon>
        <taxon>Rhabditida</taxon>
        <taxon>Tylenchina</taxon>
        <taxon>Cephalobomorpha</taxon>
        <taxon>Cephaloboidea</taxon>
        <taxon>Cephalobidae</taxon>
        <taxon>Acrobeloides</taxon>
    </lineage>
</organism>
<keyword evidence="6" id="KW-0687">Ribonucleoprotein</keyword>
<reference evidence="9" key="1">
    <citation type="submission" date="2022-11" db="UniProtKB">
        <authorList>
            <consortium name="WormBaseParasite"/>
        </authorList>
    </citation>
    <scope>IDENTIFICATION</scope>
</reference>
<keyword evidence="3" id="KW-0809">Transit peptide</keyword>
<proteinExistence type="inferred from homology"/>
<evidence type="ECO:0000313" key="9">
    <source>
        <dbReference type="WBParaSite" id="ACRNAN_Path_409.g1554.t1"/>
    </source>
</evidence>
<evidence type="ECO:0000256" key="3">
    <source>
        <dbReference type="ARBA" id="ARBA00022946"/>
    </source>
</evidence>
<dbReference type="PANTHER" id="PTHR12810">
    <property type="entry name" value="MITOCHONDRIAL 28S RIBOSOMAL PROTEIN S29"/>
    <property type="match status" value="1"/>
</dbReference>
<dbReference type="PRINTS" id="PR01716">
    <property type="entry name" value="DEATHASSOCP3"/>
</dbReference>
<dbReference type="Pfam" id="PF10236">
    <property type="entry name" value="DAP3"/>
    <property type="match status" value="1"/>
</dbReference>
<name>A0A914C6E3_9BILA</name>
<dbReference type="AlphaFoldDB" id="A0A914C6E3"/>
<dbReference type="GO" id="GO:0003735">
    <property type="term" value="F:structural constituent of ribosome"/>
    <property type="evidence" value="ECO:0007669"/>
    <property type="project" value="TreeGrafter"/>
</dbReference>
<keyword evidence="4" id="KW-0689">Ribosomal protein</keyword>
<keyword evidence="8" id="KW-1185">Reference proteome</keyword>
<evidence type="ECO:0000256" key="7">
    <source>
        <dbReference type="ARBA" id="ARBA00035140"/>
    </source>
</evidence>
<dbReference type="InterPro" id="IPR019368">
    <property type="entry name" value="Ribosomal_mS29"/>
</dbReference>
<dbReference type="Proteomes" id="UP000887540">
    <property type="component" value="Unplaced"/>
</dbReference>
<evidence type="ECO:0000256" key="6">
    <source>
        <dbReference type="ARBA" id="ARBA00023274"/>
    </source>
</evidence>
<evidence type="ECO:0000313" key="8">
    <source>
        <dbReference type="Proteomes" id="UP000887540"/>
    </source>
</evidence>
<evidence type="ECO:0000256" key="1">
    <source>
        <dbReference type="ARBA" id="ARBA00004173"/>
    </source>
</evidence>
<dbReference type="GO" id="GO:0005763">
    <property type="term" value="C:mitochondrial small ribosomal subunit"/>
    <property type="evidence" value="ECO:0007669"/>
    <property type="project" value="TreeGrafter"/>
</dbReference>
<comment type="subcellular location">
    <subcellularLocation>
        <location evidence="1">Mitochondrion</location>
    </subcellularLocation>
</comment>
<dbReference type="GO" id="GO:0006915">
    <property type="term" value="P:apoptotic process"/>
    <property type="evidence" value="ECO:0007669"/>
    <property type="project" value="InterPro"/>
</dbReference>
<dbReference type="WBParaSite" id="ACRNAN_Path_409.g1554.t1">
    <property type="protein sequence ID" value="ACRNAN_Path_409.g1554.t1"/>
    <property type="gene ID" value="ACRNAN_Path_409.g1554"/>
</dbReference>
<sequence>MRTHLIKPTIFLAVRNYESTSSSFIIKRFITRTSTDDPRRLIPSDIGKMYVVPKATLYGLQLHKIFPQTFKQQLEMFEECVWLCRQPTLEIMNCLKAVNTTIPSIRMVVWGKHGTGKSISFYQGVQYAWHSKFVLLTVRNAMDLARTVKDIQMSVYKEGRIDTPYHAQNLLTLFKHQNQLLWDELSKLTTERTYVWTKLEKTTEGAPLTELVELGLEKTTLATDCLGALCRELRRHSTKGDIKLLLAVDMANSLYGITKINKITGRRAPSDEISVIHFIRKFFTTEWYNGACLLVADKRERSHFADKFTIPLDTPHELFGEKGIADLDPFIPIETKNYTEDEFEQIYEYYKEKHWLANPKALTEEGKIQLKYLSVYNPFEFERLCSFN</sequence>
<keyword evidence="5" id="KW-0496">Mitochondrion</keyword>
<dbReference type="PANTHER" id="PTHR12810:SF0">
    <property type="entry name" value="SMALL RIBOSOMAL SUBUNIT PROTEIN MS29"/>
    <property type="match status" value="1"/>
</dbReference>
<evidence type="ECO:0000256" key="2">
    <source>
        <dbReference type="ARBA" id="ARBA00009863"/>
    </source>
</evidence>
<comment type="similarity">
    <text evidence="2">Belongs to the mitochondrion-specific ribosomal protein mS29 family.</text>
</comment>
<evidence type="ECO:0000256" key="5">
    <source>
        <dbReference type="ARBA" id="ARBA00023128"/>
    </source>
</evidence>